<dbReference type="eggNOG" id="COG0824">
    <property type="taxonomic scope" value="Bacteria"/>
</dbReference>
<dbReference type="Proteomes" id="UP000025229">
    <property type="component" value="Chromosome"/>
</dbReference>
<dbReference type="CDD" id="cd00586">
    <property type="entry name" value="4HBT"/>
    <property type="match status" value="1"/>
</dbReference>
<dbReference type="Gene3D" id="3.10.129.10">
    <property type="entry name" value="Hotdog Thioesterase"/>
    <property type="match status" value="1"/>
</dbReference>
<dbReference type="SUPFAM" id="SSF54637">
    <property type="entry name" value="Thioesterase/thiol ester dehydrase-isomerase"/>
    <property type="match status" value="1"/>
</dbReference>
<dbReference type="PANTHER" id="PTHR31793">
    <property type="entry name" value="4-HYDROXYBENZOYL-COA THIOESTERASE FAMILY MEMBER"/>
    <property type="match status" value="1"/>
</dbReference>
<gene>
    <name evidence="3" type="ORF">RradSPS_0208</name>
    <name evidence="4" type="ORF">SIL72_02555</name>
</gene>
<dbReference type="AlphaFoldDB" id="A0A023WZW7"/>
<dbReference type="HOGENOM" id="CLU_101141_2_3_11"/>
<comment type="similarity">
    <text evidence="1">Belongs to the 4-hydroxybenzoyl-CoA thioesterase family.</text>
</comment>
<evidence type="ECO:0000313" key="5">
    <source>
        <dbReference type="Proteomes" id="UP000025229"/>
    </source>
</evidence>
<reference evidence="4" key="2">
    <citation type="submission" date="2023-11" db="EMBL/GenBank/DDBJ databases">
        <title>MicrobeMod: A computational toolkit for identifying prokaryotic methylation and restriction-modification with nanopore sequencing.</title>
        <authorList>
            <person name="Crits-Christoph A."/>
            <person name="Kang S.C."/>
            <person name="Lee H."/>
            <person name="Ostrov N."/>
        </authorList>
    </citation>
    <scope>NUCLEOTIDE SEQUENCE</scope>
    <source>
        <strain evidence="4">ATCC 51242</strain>
    </source>
</reference>
<accession>A0A023WZW7</accession>
<sequence>MKSPPVVRKLEVRYRDLDTLGHVNNAVYLEYFEEIRFAYWWRMAAMIGVTEFVGGDIPGAQFVIAETTVRYKAPIELTDTVFGAARVTRIGNRSYSMEYEIRSGDSFDSGTPIATGDSAQVFYDPKTSEVTPRPEWFLPTVAELEGRSEDAFLA</sequence>
<name>A0A023WZW7_RUBRA</name>
<dbReference type="EMBL" id="JAWXXX010000001">
    <property type="protein sequence ID" value="MDX5892902.1"/>
    <property type="molecule type" value="Genomic_DNA"/>
</dbReference>
<reference evidence="3 5" key="1">
    <citation type="submission" date="2014-03" db="EMBL/GenBank/DDBJ databases">
        <title>Complete genome sequence of the Radio-Resistant Rubrobacter radiotolerans RSPS-4.</title>
        <authorList>
            <person name="Egas C.C."/>
            <person name="Barroso C.C."/>
            <person name="Froufe H.J.C."/>
            <person name="Pacheco J.J."/>
            <person name="Albuquerque L.L."/>
            <person name="da Costa M.M.S."/>
        </authorList>
    </citation>
    <scope>NUCLEOTIDE SEQUENCE [LARGE SCALE GENOMIC DNA]</scope>
    <source>
        <strain evidence="3 5">RSPS-4</strain>
    </source>
</reference>
<dbReference type="InterPro" id="IPR050563">
    <property type="entry name" value="4-hydroxybenzoyl-CoA_TE"/>
</dbReference>
<organism evidence="3 5">
    <name type="scientific">Rubrobacter radiotolerans</name>
    <name type="common">Arthrobacter radiotolerans</name>
    <dbReference type="NCBI Taxonomy" id="42256"/>
    <lineage>
        <taxon>Bacteria</taxon>
        <taxon>Bacillati</taxon>
        <taxon>Actinomycetota</taxon>
        <taxon>Rubrobacteria</taxon>
        <taxon>Rubrobacterales</taxon>
        <taxon>Rubrobacteraceae</taxon>
        <taxon>Rubrobacter</taxon>
    </lineage>
</organism>
<dbReference type="EC" id="3.1.2.-" evidence="4"/>
<dbReference type="EMBL" id="CP007514">
    <property type="protein sequence ID" value="AHY45491.1"/>
    <property type="molecule type" value="Genomic_DNA"/>
</dbReference>
<dbReference type="STRING" id="42256.RradSPS_0208"/>
<dbReference type="Pfam" id="PF13279">
    <property type="entry name" value="4HBT_2"/>
    <property type="match status" value="1"/>
</dbReference>
<evidence type="ECO:0000313" key="4">
    <source>
        <dbReference type="EMBL" id="MDX5892902.1"/>
    </source>
</evidence>
<keyword evidence="5" id="KW-1185">Reference proteome</keyword>
<proteinExistence type="inferred from homology"/>
<dbReference type="Proteomes" id="UP001281130">
    <property type="component" value="Unassembled WGS sequence"/>
</dbReference>
<dbReference type="KEGG" id="rrd:RradSPS_0208"/>
<dbReference type="GO" id="GO:0047617">
    <property type="term" value="F:fatty acyl-CoA hydrolase activity"/>
    <property type="evidence" value="ECO:0007669"/>
    <property type="project" value="TreeGrafter"/>
</dbReference>
<evidence type="ECO:0000256" key="2">
    <source>
        <dbReference type="ARBA" id="ARBA00022801"/>
    </source>
</evidence>
<evidence type="ECO:0000313" key="3">
    <source>
        <dbReference type="EMBL" id="AHY45491.1"/>
    </source>
</evidence>
<dbReference type="RefSeq" id="WP_051589177.1">
    <property type="nucleotide sequence ID" value="NZ_CP007514.1"/>
</dbReference>
<evidence type="ECO:0000256" key="1">
    <source>
        <dbReference type="ARBA" id="ARBA00005953"/>
    </source>
</evidence>
<dbReference type="InterPro" id="IPR029069">
    <property type="entry name" value="HotDog_dom_sf"/>
</dbReference>
<dbReference type="PANTHER" id="PTHR31793:SF27">
    <property type="entry name" value="NOVEL THIOESTERASE SUPERFAMILY DOMAIN AND SAPOSIN A-TYPE DOMAIN CONTAINING PROTEIN (0610012H03RIK)"/>
    <property type="match status" value="1"/>
</dbReference>
<keyword evidence="2 4" id="KW-0378">Hydrolase</keyword>
<protein>
    <submittedName>
        <fullName evidence="3">Putative thioesterase</fullName>
    </submittedName>
    <submittedName>
        <fullName evidence="4">Thioesterase family protein</fullName>
        <ecNumber evidence="4">3.1.2.-</ecNumber>
    </submittedName>
</protein>